<dbReference type="AlphaFoldDB" id="A0A0W0T0V0"/>
<dbReference type="STRING" id="1212489.Ldro_0727"/>
<feature type="region of interest" description="Disordered" evidence="1">
    <location>
        <begin position="279"/>
        <end position="304"/>
    </location>
</feature>
<comment type="caution">
    <text evidence="2">The sequence shown here is derived from an EMBL/GenBank/DDBJ whole genome shotgun (WGS) entry which is preliminary data.</text>
</comment>
<dbReference type="PATRIC" id="fig|1212489.4.peg.756"/>
<dbReference type="Proteomes" id="UP000054736">
    <property type="component" value="Unassembled WGS sequence"/>
</dbReference>
<accession>A0A0W0T0V0</accession>
<reference evidence="2 3" key="1">
    <citation type="submission" date="2015-11" db="EMBL/GenBank/DDBJ databases">
        <title>Genomic analysis of 38 Legionella species identifies large and diverse effector repertoires.</title>
        <authorList>
            <person name="Burstein D."/>
            <person name="Amaro F."/>
            <person name="Zusman T."/>
            <person name="Lifshitz Z."/>
            <person name="Cohen O."/>
            <person name="Gilbert J.A."/>
            <person name="Pupko T."/>
            <person name="Shuman H.A."/>
            <person name="Segal G."/>
        </authorList>
    </citation>
    <scope>NUCLEOTIDE SEQUENCE [LARGE SCALE GENOMIC DNA]</scope>
    <source>
        <strain evidence="2 3">ATCC 700990</strain>
    </source>
</reference>
<proteinExistence type="predicted"/>
<evidence type="ECO:0000313" key="3">
    <source>
        <dbReference type="Proteomes" id="UP000054736"/>
    </source>
</evidence>
<gene>
    <name evidence="2" type="ORF">Ldro_0727</name>
</gene>
<organism evidence="2 3">
    <name type="scientific">Legionella drozanskii LLAP-1</name>
    <dbReference type="NCBI Taxonomy" id="1212489"/>
    <lineage>
        <taxon>Bacteria</taxon>
        <taxon>Pseudomonadati</taxon>
        <taxon>Pseudomonadota</taxon>
        <taxon>Gammaproteobacteria</taxon>
        <taxon>Legionellales</taxon>
        <taxon>Legionellaceae</taxon>
        <taxon>Legionella</taxon>
    </lineage>
</organism>
<protein>
    <submittedName>
        <fullName evidence="2">Uncharacterized protein</fullName>
    </submittedName>
</protein>
<dbReference type="EMBL" id="LNXY01000008">
    <property type="protein sequence ID" value="KTC89238.1"/>
    <property type="molecule type" value="Genomic_DNA"/>
</dbReference>
<name>A0A0W0T0V0_9GAMM</name>
<sequence>MIININVAVGLPVNILQQLLQRHRNLELIKLNEVYSIEKKAERIIRNFWNDLLKSNVKASNFFNANNSKSFSSKYLNRAEQLDCIITSDRVGRFCDKKGNLLNGKYIYVVDKDSEIIALPYQKNMHHSFLANGKKIQGAGFMFFEEGMLKVIDNNSGHYRPTIEQMKGLLSAICQIVPNQVKFVDYSNVDDKFLYEYNLKDLIYALEKGETYENLKYIADSKPYAVLKFPNIKTMENRLKLVKVLNRELRENLDYHIEHQGVDCNYSYVKIDSSDETHQVGSDISTDDFTTNNDQDDNQTKIRF</sequence>
<evidence type="ECO:0000313" key="2">
    <source>
        <dbReference type="EMBL" id="KTC89238.1"/>
    </source>
</evidence>
<evidence type="ECO:0000256" key="1">
    <source>
        <dbReference type="SAM" id="MobiDB-lite"/>
    </source>
</evidence>
<keyword evidence="3" id="KW-1185">Reference proteome</keyword>